<comment type="subcellular location">
    <subcellularLocation>
        <location evidence="1">Membrane</location>
        <topology evidence="1">Multi-pass membrane protein</topology>
    </subcellularLocation>
</comment>
<dbReference type="OrthoDB" id="534912at2759"/>
<dbReference type="GO" id="GO:0008519">
    <property type="term" value="F:ammonium channel activity"/>
    <property type="evidence" value="ECO:0007669"/>
    <property type="project" value="InterPro"/>
</dbReference>
<dbReference type="SUPFAM" id="SSF111352">
    <property type="entry name" value="Ammonium transporter"/>
    <property type="match status" value="1"/>
</dbReference>
<evidence type="ECO:0000256" key="3">
    <source>
        <dbReference type="ARBA" id="ARBA00022989"/>
    </source>
</evidence>
<dbReference type="VEuPathDB" id="VectorBase:LDEU001247"/>
<evidence type="ECO:0000259" key="6">
    <source>
        <dbReference type="Pfam" id="PF00909"/>
    </source>
</evidence>
<evidence type="ECO:0000256" key="5">
    <source>
        <dbReference type="SAM" id="Phobius"/>
    </source>
</evidence>
<evidence type="ECO:0000313" key="8">
    <source>
        <dbReference type="Proteomes" id="UP000288716"/>
    </source>
</evidence>
<proteinExistence type="predicted"/>
<keyword evidence="2 5" id="KW-0812">Transmembrane</keyword>
<gene>
    <name evidence="7" type="ORF">B4U80_00276</name>
</gene>
<keyword evidence="3 5" id="KW-1133">Transmembrane helix</keyword>
<keyword evidence="4 5" id="KW-0472">Membrane</keyword>
<organism evidence="7 8">
    <name type="scientific">Leptotrombidium deliense</name>
    <dbReference type="NCBI Taxonomy" id="299467"/>
    <lineage>
        <taxon>Eukaryota</taxon>
        <taxon>Metazoa</taxon>
        <taxon>Ecdysozoa</taxon>
        <taxon>Arthropoda</taxon>
        <taxon>Chelicerata</taxon>
        <taxon>Arachnida</taxon>
        <taxon>Acari</taxon>
        <taxon>Acariformes</taxon>
        <taxon>Trombidiformes</taxon>
        <taxon>Prostigmata</taxon>
        <taxon>Anystina</taxon>
        <taxon>Parasitengona</taxon>
        <taxon>Trombiculoidea</taxon>
        <taxon>Trombiculidae</taxon>
        <taxon>Leptotrombidium</taxon>
    </lineage>
</organism>
<protein>
    <submittedName>
        <fullName evidence="7">Rh-related protein-like protein</fullName>
    </submittedName>
</protein>
<dbReference type="InterPro" id="IPR024041">
    <property type="entry name" value="NH4_transpt_AmtB-like_dom"/>
</dbReference>
<comment type="caution">
    <text evidence="7">The sequence shown here is derived from an EMBL/GenBank/DDBJ whole genome shotgun (WGS) entry which is preliminary data.</text>
</comment>
<name>A0A443STG8_9ACAR</name>
<dbReference type="Gene3D" id="1.10.3430.10">
    <property type="entry name" value="Ammonium transporter AmtB like domains"/>
    <property type="match status" value="1"/>
</dbReference>
<dbReference type="PANTHER" id="PTHR11730">
    <property type="entry name" value="AMMONIUM TRANSPORTER"/>
    <property type="match status" value="1"/>
</dbReference>
<feature type="non-terminal residue" evidence="7">
    <location>
        <position position="203"/>
    </location>
</feature>
<evidence type="ECO:0000256" key="2">
    <source>
        <dbReference type="ARBA" id="ARBA00022692"/>
    </source>
</evidence>
<feature type="domain" description="Ammonium transporter AmtB-like" evidence="6">
    <location>
        <begin position="2"/>
        <end position="135"/>
    </location>
</feature>
<evidence type="ECO:0000256" key="1">
    <source>
        <dbReference type="ARBA" id="ARBA00004141"/>
    </source>
</evidence>
<dbReference type="EMBL" id="NCKV01000374">
    <property type="protein sequence ID" value="RWS30793.1"/>
    <property type="molecule type" value="Genomic_DNA"/>
</dbReference>
<keyword evidence="8" id="KW-1185">Reference proteome</keyword>
<evidence type="ECO:0000256" key="4">
    <source>
        <dbReference type="ARBA" id="ARBA00023136"/>
    </source>
</evidence>
<feature type="transmembrane region" description="Helical" evidence="5">
    <location>
        <begin position="114"/>
        <end position="135"/>
    </location>
</feature>
<dbReference type="AlphaFoldDB" id="A0A443STG8"/>
<dbReference type="PANTHER" id="PTHR11730:SF60">
    <property type="entry name" value="RH50, ISOFORM D"/>
    <property type="match status" value="1"/>
</dbReference>
<dbReference type="GO" id="GO:0097272">
    <property type="term" value="P:ammonium homeostasis"/>
    <property type="evidence" value="ECO:0007669"/>
    <property type="project" value="TreeGrafter"/>
</dbReference>
<dbReference type="STRING" id="299467.A0A443STG8"/>
<dbReference type="Proteomes" id="UP000288716">
    <property type="component" value="Unassembled WGS sequence"/>
</dbReference>
<dbReference type="GO" id="GO:0005886">
    <property type="term" value="C:plasma membrane"/>
    <property type="evidence" value="ECO:0007669"/>
    <property type="project" value="TreeGrafter"/>
</dbReference>
<evidence type="ECO:0000313" key="7">
    <source>
        <dbReference type="EMBL" id="RWS30793.1"/>
    </source>
</evidence>
<dbReference type="Pfam" id="PF00909">
    <property type="entry name" value="Ammonium_transp"/>
    <property type="match status" value="1"/>
</dbReference>
<feature type="transmembrane region" description="Helical" evidence="5">
    <location>
        <begin position="6"/>
        <end position="29"/>
    </location>
</feature>
<dbReference type="InterPro" id="IPR029020">
    <property type="entry name" value="Ammonium/urea_transptr"/>
</dbReference>
<accession>A0A443STG8</accession>
<sequence>MITPFFAIIIGIISSTLSLLFQKFVTPLLSKRCCLHDTLSIQATFGIPSLLSAISSAIFAYTASESQYNYSLYRIFPARAPIENSSDIQEIQSYLNDINPGKGRSSNEQALCQLLYLIITIAIASFSGILTGIVVRNSLFDALKYDELFEDSVNFVLPIEEEEYFGNESCCDIESSIETGMNMHNLRLPKQSFSRRRNDGQQQ</sequence>
<feature type="transmembrane region" description="Helical" evidence="5">
    <location>
        <begin position="41"/>
        <end position="63"/>
    </location>
</feature>
<reference evidence="7 8" key="1">
    <citation type="journal article" date="2018" name="Gigascience">
        <title>Genomes of trombidid mites reveal novel predicted allergens and laterally-transferred genes associated with secondary metabolism.</title>
        <authorList>
            <person name="Dong X."/>
            <person name="Chaisiri K."/>
            <person name="Xia D."/>
            <person name="Armstrong S.D."/>
            <person name="Fang Y."/>
            <person name="Donnelly M.J."/>
            <person name="Kadowaki T."/>
            <person name="McGarry J.W."/>
            <person name="Darby A.C."/>
            <person name="Makepeace B.L."/>
        </authorList>
    </citation>
    <scope>NUCLEOTIDE SEQUENCE [LARGE SCALE GENOMIC DNA]</scope>
    <source>
        <strain evidence="7">UoL-UT</strain>
    </source>
</reference>